<organism evidence="1 2">
    <name type="scientific">Heliobacterium chlorum</name>
    <dbReference type="NCBI Taxonomy" id="2698"/>
    <lineage>
        <taxon>Bacteria</taxon>
        <taxon>Bacillati</taxon>
        <taxon>Bacillota</taxon>
        <taxon>Clostridia</taxon>
        <taxon>Eubacteriales</taxon>
        <taxon>Heliobacteriaceae</taxon>
        <taxon>Heliobacterium</taxon>
    </lineage>
</organism>
<dbReference type="EMBL" id="JACVHF010000009">
    <property type="protein sequence ID" value="MBC9784958.1"/>
    <property type="molecule type" value="Genomic_DNA"/>
</dbReference>
<dbReference type="PANTHER" id="PTHR42754">
    <property type="entry name" value="ENDOGLUCANASE"/>
    <property type="match status" value="1"/>
</dbReference>
<evidence type="ECO:0000313" key="1">
    <source>
        <dbReference type="EMBL" id="MBC9784958.1"/>
    </source>
</evidence>
<keyword evidence="2" id="KW-1185">Reference proteome</keyword>
<evidence type="ECO:0000313" key="2">
    <source>
        <dbReference type="Proteomes" id="UP000617402"/>
    </source>
</evidence>
<dbReference type="PANTHER" id="PTHR42754:SF1">
    <property type="entry name" value="LIPOPROTEIN"/>
    <property type="match status" value="1"/>
</dbReference>
<dbReference type="SUPFAM" id="SSF50998">
    <property type="entry name" value="Quinoprotein alcohol dehydrogenase-like"/>
    <property type="match status" value="1"/>
</dbReference>
<protein>
    <submittedName>
        <fullName evidence="1">Uncharacterized protein</fullName>
    </submittedName>
</protein>
<accession>A0ABR7T4N5</accession>
<dbReference type="InterPro" id="IPR011047">
    <property type="entry name" value="Quinoprotein_ADH-like_sf"/>
</dbReference>
<name>A0ABR7T4N5_HELCL</name>
<sequence>MVKKMFNRKSSIVIILTYITSLAFFPSIAVAYGLSMDWEKEIGGKMVERATAALPIAEGGFLLVGEKETEYMKGNGKKDVFVVKTNPSGDKMWEKYYGGYGDDIGTCVSPTLDGGFIIGGTSRSNWEDHRNAFVIKISSDGLLQWKRDYPPDDQEDSQNLTDDEIICIHEVNDGYVVLGNKKTTDHDGGDIFVIKTNSQGGVLWRKTLSSNVDEKAIDLLLMPDGGYFIVGSQFSSGNGYDVVLYKMNQQGTMEWSKSFGGIGWDIPSAVVQTKEGHYIISGKSSSRSDGVFGGYLAKIDSAGNLLWQRIFAPDEVTMITSVIPKKDGGFQTAGWIESEARYDLVIMETDSTGAIQSRATMHNDKWSSPFPLSPTGDSSYVIAGYSVEKPGWKYWIDKNEQAYIAKISVK</sequence>
<dbReference type="RefSeq" id="WP_188040376.1">
    <property type="nucleotide sequence ID" value="NZ_JACVHF010000009.1"/>
</dbReference>
<dbReference type="Proteomes" id="UP000617402">
    <property type="component" value="Unassembled WGS sequence"/>
</dbReference>
<reference evidence="1 2" key="1">
    <citation type="submission" date="2020-07" db="EMBL/GenBank/DDBJ databases">
        <title>Draft whole-genome sequence of Heliobacterium chlorum DSM 3682, type strain.</title>
        <authorList>
            <person name="Kyndt J.A."/>
            <person name="Meyer T.E."/>
            <person name="Imhoff J.F."/>
        </authorList>
    </citation>
    <scope>NUCLEOTIDE SEQUENCE [LARGE SCALE GENOMIC DNA]</scope>
    <source>
        <strain evidence="1 2">DSM 3682</strain>
    </source>
</reference>
<comment type="caution">
    <text evidence="1">The sequence shown here is derived from an EMBL/GenBank/DDBJ whole genome shotgun (WGS) entry which is preliminary data.</text>
</comment>
<proteinExistence type="predicted"/>
<gene>
    <name evidence="1" type="ORF">H1S01_10590</name>
</gene>